<feature type="non-terminal residue" evidence="2">
    <location>
        <position position="144"/>
    </location>
</feature>
<dbReference type="RefSeq" id="XP_041221711.1">
    <property type="nucleotide sequence ID" value="XM_041375628.1"/>
</dbReference>
<dbReference type="AlphaFoldDB" id="A0AAD4DYB9"/>
<organism evidence="2 3">
    <name type="scientific">Suillus fuscotomentosus</name>
    <dbReference type="NCBI Taxonomy" id="1912939"/>
    <lineage>
        <taxon>Eukaryota</taxon>
        <taxon>Fungi</taxon>
        <taxon>Dikarya</taxon>
        <taxon>Basidiomycota</taxon>
        <taxon>Agaricomycotina</taxon>
        <taxon>Agaricomycetes</taxon>
        <taxon>Agaricomycetidae</taxon>
        <taxon>Boletales</taxon>
        <taxon>Suillineae</taxon>
        <taxon>Suillaceae</taxon>
        <taxon>Suillus</taxon>
    </lineage>
</organism>
<gene>
    <name evidence="2" type="ORF">F5891DRAFT_959147</name>
</gene>
<reference evidence="2" key="1">
    <citation type="journal article" date="2020" name="New Phytol.">
        <title>Comparative genomics reveals dynamic genome evolution in host specialist ectomycorrhizal fungi.</title>
        <authorList>
            <person name="Lofgren L.A."/>
            <person name="Nguyen N.H."/>
            <person name="Vilgalys R."/>
            <person name="Ruytinx J."/>
            <person name="Liao H.L."/>
            <person name="Branco S."/>
            <person name="Kuo A."/>
            <person name="LaButti K."/>
            <person name="Lipzen A."/>
            <person name="Andreopoulos W."/>
            <person name="Pangilinan J."/>
            <person name="Riley R."/>
            <person name="Hundley H."/>
            <person name="Na H."/>
            <person name="Barry K."/>
            <person name="Grigoriev I.V."/>
            <person name="Stajich J.E."/>
            <person name="Kennedy P.G."/>
        </authorList>
    </citation>
    <scope>NUCLEOTIDE SEQUENCE</scope>
    <source>
        <strain evidence="2">FC203</strain>
    </source>
</reference>
<feature type="domain" description="DUF6589" evidence="1">
    <location>
        <begin position="1"/>
        <end position="76"/>
    </location>
</feature>
<dbReference type="GeneID" id="64669926"/>
<dbReference type="InterPro" id="IPR046496">
    <property type="entry name" value="DUF6589"/>
</dbReference>
<keyword evidence="3" id="KW-1185">Reference proteome</keyword>
<proteinExistence type="predicted"/>
<name>A0AAD4DYB9_9AGAM</name>
<accession>A0AAD4DYB9</accession>
<comment type="caution">
    <text evidence="2">The sequence shown here is derived from an EMBL/GenBank/DDBJ whole genome shotgun (WGS) entry which is preliminary data.</text>
</comment>
<dbReference type="EMBL" id="JABBWK010000058">
    <property type="protein sequence ID" value="KAG1896135.1"/>
    <property type="molecule type" value="Genomic_DNA"/>
</dbReference>
<sequence length="144" mass="16680">IRMNLLCNPSGHALAFRAVDWVVERNNLYTKVIYRGGGPNGTLEHIIKESPLIEVYRNCHVVIKNRFHLQHQTIRHAQPEMMNTIRKLSTKIKENYAHIKKEGRKALWSIPDQINEGMVLMQEQKIVSEEETGVFDVDGDDFID</sequence>
<dbReference type="Proteomes" id="UP001195769">
    <property type="component" value="Unassembled WGS sequence"/>
</dbReference>
<protein>
    <recommendedName>
        <fullName evidence="1">DUF6589 domain-containing protein</fullName>
    </recommendedName>
</protein>
<evidence type="ECO:0000313" key="3">
    <source>
        <dbReference type="Proteomes" id="UP001195769"/>
    </source>
</evidence>
<evidence type="ECO:0000259" key="1">
    <source>
        <dbReference type="Pfam" id="PF20231"/>
    </source>
</evidence>
<evidence type="ECO:0000313" key="2">
    <source>
        <dbReference type="EMBL" id="KAG1896135.1"/>
    </source>
</evidence>
<dbReference type="Pfam" id="PF20231">
    <property type="entry name" value="DUF6589"/>
    <property type="match status" value="1"/>
</dbReference>